<dbReference type="Gene3D" id="1.20.1260.10">
    <property type="match status" value="1"/>
</dbReference>
<gene>
    <name evidence="2" type="ORF">HDA32_001256</name>
</gene>
<protein>
    <submittedName>
        <fullName evidence="2">Rubrerythrin</fullName>
    </submittedName>
</protein>
<evidence type="ECO:0000313" key="3">
    <source>
        <dbReference type="Proteomes" id="UP000589036"/>
    </source>
</evidence>
<dbReference type="InterPro" id="IPR012347">
    <property type="entry name" value="Ferritin-like"/>
</dbReference>
<comment type="caution">
    <text evidence="2">The sequence shown here is derived from an EMBL/GenBank/DDBJ whole genome shotgun (WGS) entry which is preliminary data.</text>
</comment>
<evidence type="ECO:0000259" key="1">
    <source>
        <dbReference type="Pfam" id="PF14530"/>
    </source>
</evidence>
<accession>A0A852TP50</accession>
<dbReference type="AlphaFoldDB" id="A0A852TP50"/>
<dbReference type="CDD" id="cd00657">
    <property type="entry name" value="Ferritin_like"/>
    <property type="match status" value="1"/>
</dbReference>
<dbReference type="Proteomes" id="UP000589036">
    <property type="component" value="Unassembled WGS sequence"/>
</dbReference>
<keyword evidence="3" id="KW-1185">Reference proteome</keyword>
<proteinExistence type="predicted"/>
<sequence length="147" mass="15581">MSATTGPEGFDHIEALQNALRAEHAAVYGYGFVGANSGDAARKRAYEHLDAHRGQRDTLRAELLERDADPAAGERAYELPAEDGPDALAQFAAGLERTAAQAYLELAAAGDPELRDLAGRSLKSTTVRSLAWGADLMPFPGFPGGEL</sequence>
<dbReference type="InterPro" id="IPR029447">
    <property type="entry name" value="DUF4439"/>
</dbReference>
<feature type="domain" description="DUF4439" evidence="1">
    <location>
        <begin position="15"/>
        <end position="143"/>
    </location>
</feature>
<evidence type="ECO:0000313" key="2">
    <source>
        <dbReference type="EMBL" id="NYE46136.1"/>
    </source>
</evidence>
<dbReference type="RefSeq" id="WP_246334250.1">
    <property type="nucleotide sequence ID" value="NZ_BAAAYY010000051.1"/>
</dbReference>
<reference evidence="2 3" key="1">
    <citation type="submission" date="2020-07" db="EMBL/GenBank/DDBJ databases">
        <title>Sequencing the genomes of 1000 actinobacteria strains.</title>
        <authorList>
            <person name="Klenk H.-P."/>
        </authorList>
    </citation>
    <scope>NUCLEOTIDE SEQUENCE [LARGE SCALE GENOMIC DNA]</scope>
    <source>
        <strain evidence="2 3">CXB654</strain>
    </source>
</reference>
<dbReference type="InterPro" id="IPR009078">
    <property type="entry name" value="Ferritin-like_SF"/>
</dbReference>
<dbReference type="EMBL" id="JACCCC010000001">
    <property type="protein sequence ID" value="NYE46136.1"/>
    <property type="molecule type" value="Genomic_DNA"/>
</dbReference>
<dbReference type="Pfam" id="PF14530">
    <property type="entry name" value="DUF4439"/>
    <property type="match status" value="1"/>
</dbReference>
<name>A0A852TP50_9ACTN</name>
<organism evidence="2 3">
    <name type="scientific">Spinactinospora alkalitolerans</name>
    <dbReference type="NCBI Taxonomy" id="687207"/>
    <lineage>
        <taxon>Bacteria</taxon>
        <taxon>Bacillati</taxon>
        <taxon>Actinomycetota</taxon>
        <taxon>Actinomycetes</taxon>
        <taxon>Streptosporangiales</taxon>
        <taxon>Nocardiopsidaceae</taxon>
        <taxon>Spinactinospora</taxon>
    </lineage>
</organism>
<dbReference type="SUPFAM" id="SSF47240">
    <property type="entry name" value="Ferritin-like"/>
    <property type="match status" value="1"/>
</dbReference>